<evidence type="ECO:0000259" key="6">
    <source>
        <dbReference type="Pfam" id="PF08100"/>
    </source>
</evidence>
<comment type="caution">
    <text evidence="7">The sequence shown here is derived from an EMBL/GenBank/DDBJ whole genome shotgun (WGS) entry which is preliminary data.</text>
</comment>
<dbReference type="InterPro" id="IPR001077">
    <property type="entry name" value="COMT_C"/>
</dbReference>
<accession>A0ABD1LP77</accession>
<keyword evidence="8" id="KW-1185">Reference proteome</keyword>
<proteinExistence type="predicted"/>
<dbReference type="FunFam" id="1.10.10.10:FF:000357">
    <property type="entry name" value="Caffeic acid 3-O-methyltransferase"/>
    <property type="match status" value="1"/>
</dbReference>
<dbReference type="Pfam" id="PF08100">
    <property type="entry name" value="Dimerisation"/>
    <property type="match status" value="1"/>
</dbReference>
<dbReference type="InterPro" id="IPR029063">
    <property type="entry name" value="SAM-dependent_MTases_sf"/>
</dbReference>
<dbReference type="Gene3D" id="3.40.50.150">
    <property type="entry name" value="Vaccinia Virus protein VP39"/>
    <property type="match status" value="1"/>
</dbReference>
<evidence type="ECO:0000256" key="4">
    <source>
        <dbReference type="PIRSR" id="PIRSR005739-1"/>
    </source>
</evidence>
<name>A0ABD1LP77_9FABA</name>
<protein>
    <submittedName>
        <fullName evidence="7">Uncharacterized protein</fullName>
    </submittedName>
</protein>
<dbReference type="SUPFAM" id="SSF53335">
    <property type="entry name" value="S-adenosyl-L-methionine-dependent methyltransferases"/>
    <property type="match status" value="1"/>
</dbReference>
<evidence type="ECO:0000313" key="8">
    <source>
        <dbReference type="Proteomes" id="UP001603857"/>
    </source>
</evidence>
<dbReference type="Gene3D" id="1.10.10.10">
    <property type="entry name" value="Winged helix-like DNA-binding domain superfamily/Winged helix DNA-binding domain"/>
    <property type="match status" value="1"/>
</dbReference>
<dbReference type="GO" id="GO:0032259">
    <property type="term" value="P:methylation"/>
    <property type="evidence" value="ECO:0007669"/>
    <property type="project" value="UniProtKB-KW"/>
</dbReference>
<keyword evidence="2" id="KW-0808">Transferase</keyword>
<dbReference type="InterPro" id="IPR036388">
    <property type="entry name" value="WH-like_DNA-bd_sf"/>
</dbReference>
<evidence type="ECO:0000256" key="1">
    <source>
        <dbReference type="ARBA" id="ARBA00022603"/>
    </source>
</evidence>
<evidence type="ECO:0000259" key="5">
    <source>
        <dbReference type="Pfam" id="PF00891"/>
    </source>
</evidence>
<feature type="active site" description="Proton acceptor" evidence="4">
    <location>
        <position position="170"/>
    </location>
</feature>
<evidence type="ECO:0000313" key="7">
    <source>
        <dbReference type="EMBL" id="KAL2324740.1"/>
    </source>
</evidence>
<dbReference type="InterPro" id="IPR036390">
    <property type="entry name" value="WH_DNA-bd_sf"/>
</dbReference>
<dbReference type="GO" id="GO:0008757">
    <property type="term" value="F:S-adenosylmethionine-dependent methyltransferase activity"/>
    <property type="evidence" value="ECO:0007669"/>
    <property type="project" value="UniProtKB-ARBA"/>
</dbReference>
<dbReference type="Pfam" id="PF00891">
    <property type="entry name" value="Methyltransf_2"/>
    <property type="match status" value="1"/>
</dbReference>
<gene>
    <name evidence="7" type="ORF">Fmac_023798</name>
</gene>
<keyword evidence="3" id="KW-0949">S-adenosyl-L-methionine</keyword>
<dbReference type="PANTHER" id="PTHR11746">
    <property type="entry name" value="O-METHYLTRANSFERASE"/>
    <property type="match status" value="1"/>
</dbReference>
<sequence>MGDSNVTENHQFTTSSQQTEDGACLSAMLLNTSLVYHAVLNAAVDLNLFEIIAKGTTPGGSFMSSHEIAAKLETHHPDLPNRLDRILRLLASYSLLTSSTRTTHHGATEIVYGLSPVGNYFVPNGSRGCIASSTTYLFYPAMLQVLLNLKEALVDADIDLFKRAYGAVCHNWSYEKCLAILSNCHKALSPNGKVVVVEFILPEEPEPTEESQLVSSLDNLMFITDGGRERTQKQYENLCKLSGFSKFQVACRAFSCLGMTNNRRNNELTEVVQAIREMAAALLQQGNNGGNNGGHMETQ</sequence>
<dbReference type="PROSITE" id="PS51683">
    <property type="entry name" value="SAM_OMT_II"/>
    <property type="match status" value="1"/>
</dbReference>
<feature type="domain" description="O-methyltransferase dimerisation" evidence="6">
    <location>
        <begin position="34"/>
        <end position="123"/>
    </location>
</feature>
<evidence type="ECO:0000256" key="2">
    <source>
        <dbReference type="ARBA" id="ARBA00022679"/>
    </source>
</evidence>
<keyword evidence="1" id="KW-0489">Methyltransferase</keyword>
<feature type="domain" description="O-methyltransferase C-terminal" evidence="5">
    <location>
        <begin position="154"/>
        <end position="245"/>
    </location>
</feature>
<dbReference type="InterPro" id="IPR012967">
    <property type="entry name" value="COMT_dimerisation"/>
</dbReference>
<evidence type="ECO:0000256" key="3">
    <source>
        <dbReference type="ARBA" id="ARBA00022691"/>
    </source>
</evidence>
<organism evidence="7 8">
    <name type="scientific">Flemingia macrophylla</name>
    <dbReference type="NCBI Taxonomy" id="520843"/>
    <lineage>
        <taxon>Eukaryota</taxon>
        <taxon>Viridiplantae</taxon>
        <taxon>Streptophyta</taxon>
        <taxon>Embryophyta</taxon>
        <taxon>Tracheophyta</taxon>
        <taxon>Spermatophyta</taxon>
        <taxon>Magnoliopsida</taxon>
        <taxon>eudicotyledons</taxon>
        <taxon>Gunneridae</taxon>
        <taxon>Pentapetalae</taxon>
        <taxon>rosids</taxon>
        <taxon>fabids</taxon>
        <taxon>Fabales</taxon>
        <taxon>Fabaceae</taxon>
        <taxon>Papilionoideae</taxon>
        <taxon>50 kb inversion clade</taxon>
        <taxon>NPAAA clade</taxon>
        <taxon>indigoferoid/millettioid clade</taxon>
        <taxon>Phaseoleae</taxon>
        <taxon>Flemingia</taxon>
    </lineage>
</organism>
<reference evidence="7 8" key="1">
    <citation type="submission" date="2024-08" db="EMBL/GenBank/DDBJ databases">
        <title>Insights into the chromosomal genome structure of Flemingia macrophylla.</title>
        <authorList>
            <person name="Ding Y."/>
            <person name="Zhao Y."/>
            <person name="Bi W."/>
            <person name="Wu M."/>
            <person name="Zhao G."/>
            <person name="Gong Y."/>
            <person name="Li W."/>
            <person name="Zhang P."/>
        </authorList>
    </citation>
    <scope>NUCLEOTIDE SEQUENCE [LARGE SCALE GENOMIC DNA]</scope>
    <source>
        <strain evidence="7">DYQJB</strain>
        <tissue evidence="7">Leaf</tissue>
    </source>
</reference>
<dbReference type="SUPFAM" id="SSF46785">
    <property type="entry name" value="Winged helix' DNA-binding domain"/>
    <property type="match status" value="1"/>
</dbReference>
<dbReference type="Proteomes" id="UP001603857">
    <property type="component" value="Unassembled WGS sequence"/>
</dbReference>
<dbReference type="InterPro" id="IPR016461">
    <property type="entry name" value="COMT-like"/>
</dbReference>
<dbReference type="EMBL" id="JBGMDY010000008">
    <property type="protein sequence ID" value="KAL2324740.1"/>
    <property type="molecule type" value="Genomic_DNA"/>
</dbReference>
<dbReference type="PIRSF" id="PIRSF005739">
    <property type="entry name" value="O-mtase"/>
    <property type="match status" value="1"/>
</dbReference>
<dbReference type="AlphaFoldDB" id="A0ABD1LP77"/>